<dbReference type="PROSITE" id="PS51257">
    <property type="entry name" value="PROKAR_LIPOPROTEIN"/>
    <property type="match status" value="1"/>
</dbReference>
<sequence length="232" mass="25414">MKDGRAMITKYGVWVVVAAAGLMLASCGNSPTRTDANKKLAVGVLQSVGLGPKAPPAPSEAQQIAGAMVEKTGDLRMVRIPQRDVAAAIYPVQRNQGVRLWASADQRGFYFRDGMLVATRGLGGDLMQAEVRQSLAHVTSRRSGRALRVHRYLTGDNQPDLRRVNCRITPMGQEAVRYAAMSAQTVKMRETCEGGETRFENVYWVSASGKIVRSVQWQGDMGGMIEFIDIRN</sequence>
<evidence type="ECO:0000313" key="1">
    <source>
        <dbReference type="EMBL" id="PYC46962.1"/>
    </source>
</evidence>
<keyword evidence="2" id="KW-1185">Reference proteome</keyword>
<dbReference type="InterPro" id="IPR021308">
    <property type="entry name" value="GfcB"/>
</dbReference>
<dbReference type="Proteomes" id="UP000248012">
    <property type="component" value="Unassembled WGS sequence"/>
</dbReference>
<dbReference type="EMBL" id="QFVT01000008">
    <property type="protein sequence ID" value="PYC46962.1"/>
    <property type="molecule type" value="Genomic_DNA"/>
</dbReference>
<dbReference type="InterPro" id="IPR023373">
    <property type="entry name" value="YmcC_sf"/>
</dbReference>
<evidence type="ECO:0000313" key="2">
    <source>
        <dbReference type="Proteomes" id="UP000248012"/>
    </source>
</evidence>
<dbReference type="OrthoDB" id="6237231at2"/>
<dbReference type="SUPFAM" id="SSF159270">
    <property type="entry name" value="YmcC-like"/>
    <property type="match status" value="1"/>
</dbReference>
<accession>A0A2V4MZ50</accession>
<evidence type="ECO:0008006" key="3">
    <source>
        <dbReference type="Google" id="ProtNLM"/>
    </source>
</evidence>
<proteinExistence type="predicted"/>
<reference evidence="1 2" key="1">
    <citation type="submission" date="2018-05" db="EMBL/GenBank/DDBJ databases">
        <title>Oceanovita maritima gen. nov., sp. nov., a marine bacterium in the family Rhodobacteraceae isolated from surface seawater of Lundu port Xiamen, China.</title>
        <authorList>
            <person name="Hetharua B.H."/>
            <person name="Min D."/>
            <person name="Liao H."/>
            <person name="Tian Y."/>
        </authorList>
    </citation>
    <scope>NUCLEOTIDE SEQUENCE [LARGE SCALE GENOMIC DNA]</scope>
    <source>
        <strain evidence="1 2">FSX-11</strain>
    </source>
</reference>
<organism evidence="1 2">
    <name type="scientific">Litorivita pollutaquae</name>
    <dbReference type="NCBI Taxonomy" id="2200892"/>
    <lineage>
        <taxon>Bacteria</taxon>
        <taxon>Pseudomonadati</taxon>
        <taxon>Pseudomonadota</taxon>
        <taxon>Alphaproteobacteria</taxon>
        <taxon>Rhodobacterales</taxon>
        <taxon>Paracoccaceae</taxon>
        <taxon>Litorivita</taxon>
    </lineage>
</organism>
<comment type="caution">
    <text evidence="1">The sequence shown here is derived from an EMBL/GenBank/DDBJ whole genome shotgun (WGS) entry which is preliminary data.</text>
</comment>
<name>A0A2V4MZ50_9RHOB</name>
<protein>
    <recommendedName>
        <fullName evidence="3">Group 4 capsule polysaccharide lipoprotein gfcB, YjbF</fullName>
    </recommendedName>
</protein>
<dbReference type="Gene3D" id="2.40.360.10">
    <property type="entry name" value="YmcC-like"/>
    <property type="match status" value="1"/>
</dbReference>
<gene>
    <name evidence="1" type="ORF">DI396_12095</name>
</gene>
<dbReference type="Pfam" id="PF11102">
    <property type="entry name" value="YjbF"/>
    <property type="match status" value="1"/>
</dbReference>
<dbReference type="AlphaFoldDB" id="A0A2V4MZ50"/>